<reference evidence="2 3" key="1">
    <citation type="submission" date="2018-06" db="EMBL/GenBank/DDBJ databases">
        <title>Complete genome of Desulfovibrio marinus P48SEP.</title>
        <authorList>
            <person name="Crispim J.S."/>
            <person name="Vidigal P.M.P."/>
            <person name="Silva L.C.F."/>
            <person name="Araujo L.C."/>
            <person name="Laguardia C.N."/>
            <person name="Dias R.S."/>
            <person name="Sousa M.P."/>
            <person name="Paula S.O."/>
            <person name="Silva C."/>
        </authorList>
    </citation>
    <scope>NUCLEOTIDE SEQUENCE [LARGE SCALE GENOMIC DNA]</scope>
    <source>
        <strain evidence="2 3">P48SEP</strain>
    </source>
</reference>
<dbReference type="EMBL" id="QMIF01000001">
    <property type="protein sequence ID" value="TVM36518.1"/>
    <property type="molecule type" value="Genomic_DNA"/>
</dbReference>
<evidence type="ECO:0000313" key="2">
    <source>
        <dbReference type="EMBL" id="TVM36518.1"/>
    </source>
</evidence>
<dbReference type="Pfam" id="PF11906">
    <property type="entry name" value="DUF3426"/>
    <property type="match status" value="1"/>
</dbReference>
<feature type="compositionally biased region" description="Low complexity" evidence="1">
    <location>
        <begin position="23"/>
        <end position="67"/>
    </location>
</feature>
<dbReference type="OrthoDB" id="5506264at2"/>
<accession>A0A6P1ZPQ0</accession>
<evidence type="ECO:0000313" key="3">
    <source>
        <dbReference type="Proteomes" id="UP000434052"/>
    </source>
</evidence>
<feature type="region of interest" description="Disordered" evidence="1">
    <location>
        <begin position="1"/>
        <end position="69"/>
    </location>
</feature>
<proteinExistence type="predicted"/>
<comment type="caution">
    <text evidence="2">The sequence shown here is derived from an EMBL/GenBank/DDBJ whole genome shotgun (WGS) entry which is preliminary data.</text>
</comment>
<dbReference type="InterPro" id="IPR021834">
    <property type="entry name" value="DUF3426"/>
</dbReference>
<evidence type="ECO:0000256" key="1">
    <source>
        <dbReference type="SAM" id="MobiDB-lite"/>
    </source>
</evidence>
<name>A0A6P1ZPQ0_9BACT</name>
<protein>
    <submittedName>
        <fullName evidence="2">Uncharacterized protein</fullName>
    </submittedName>
</protein>
<organism evidence="2 3">
    <name type="scientific">Oceanidesulfovibrio marinus</name>
    <dbReference type="NCBI Taxonomy" id="370038"/>
    <lineage>
        <taxon>Bacteria</taxon>
        <taxon>Pseudomonadati</taxon>
        <taxon>Thermodesulfobacteriota</taxon>
        <taxon>Desulfovibrionia</taxon>
        <taxon>Desulfovibrionales</taxon>
        <taxon>Desulfovibrionaceae</taxon>
        <taxon>Oceanidesulfovibrio</taxon>
    </lineage>
</organism>
<dbReference type="AlphaFoldDB" id="A0A6P1ZPQ0"/>
<gene>
    <name evidence="2" type="ORF">DQK91_00915</name>
</gene>
<sequence length="229" mass="24356">MLVASCAARKEGPAWEEPEKPTAEAPAQEQPAVQQPETPAAPGEAPAQTPPEEAEAQPAIPQQAEESQNYKDFTFRNVRQYFVMNDQEGRILAVEGFAVNHSTAPKDFITVEASLFDDAGTKIASKRSVAGVTVPVSQLETFSSENLESLLHDEVGIFMTNVNIAPGGEVPFMVLFYNPPDGVSEFGVKVVDAQDTEADQGEPSQPADDGDPMQPAATGMPGASSPVVQ</sequence>
<feature type="compositionally biased region" description="Basic and acidic residues" evidence="1">
    <location>
        <begin position="8"/>
        <end position="22"/>
    </location>
</feature>
<dbReference type="Proteomes" id="UP000434052">
    <property type="component" value="Unassembled WGS sequence"/>
</dbReference>
<dbReference type="RefSeq" id="WP_144233555.1">
    <property type="nucleotide sequence ID" value="NZ_QMIF01000001.1"/>
</dbReference>
<feature type="region of interest" description="Disordered" evidence="1">
    <location>
        <begin position="191"/>
        <end position="229"/>
    </location>
</feature>